<reference evidence="1 2" key="1">
    <citation type="submission" date="2019-08" db="EMBL/GenBank/DDBJ databases">
        <title>Pedobacter sp. nov., isolated from Han river, South Korea.</title>
        <authorList>
            <person name="Lee D.-H."/>
            <person name="Kim Y.-S."/>
            <person name="Hwang E.-M."/>
            <person name="Le Tran T.C."/>
            <person name="Cha C.-J."/>
        </authorList>
    </citation>
    <scope>NUCLEOTIDE SEQUENCE [LARGE SCALE GENOMIC DNA]</scope>
    <source>
        <strain evidence="1 2">CJ43</strain>
    </source>
</reference>
<proteinExistence type="predicted"/>
<dbReference type="EMBL" id="CP043329">
    <property type="protein sequence ID" value="QEK52706.1"/>
    <property type="molecule type" value="Genomic_DNA"/>
</dbReference>
<dbReference type="AlphaFoldDB" id="A0A5C0VJL8"/>
<accession>A0A5C0VJL8</accession>
<gene>
    <name evidence="1" type="ORF">FYC62_14325</name>
</gene>
<dbReference type="Proteomes" id="UP000323653">
    <property type="component" value="Chromosome"/>
</dbReference>
<protein>
    <submittedName>
        <fullName evidence="1">Type IX secretion system membrane protein PorP/SprF</fullName>
    </submittedName>
</protein>
<name>A0A5C0VJL8_9SPHI</name>
<dbReference type="InterPro" id="IPR019861">
    <property type="entry name" value="PorP/SprF_Bacteroidetes"/>
</dbReference>
<keyword evidence="2" id="KW-1185">Reference proteome</keyword>
<organism evidence="1 2">
    <name type="scientific">Pedobacter aquae</name>
    <dbReference type="NCBI Taxonomy" id="2605747"/>
    <lineage>
        <taxon>Bacteria</taxon>
        <taxon>Pseudomonadati</taxon>
        <taxon>Bacteroidota</taxon>
        <taxon>Sphingobacteriia</taxon>
        <taxon>Sphingobacteriales</taxon>
        <taxon>Sphingobacteriaceae</taxon>
        <taxon>Pedobacter</taxon>
    </lineage>
</organism>
<sequence length="111" mass="12712">MYFGILRNSQNHSAISYMIALKNDFSVRPLLAYRGVKGYDNQYDIAAEWGLEDLKFYTMYHSNKSFSGGLGYTYKNQLNIATMYNSEPVAVRGFSGGVFDIVVGYRFNKKF</sequence>
<dbReference type="Pfam" id="PF11751">
    <property type="entry name" value="PorP_SprF"/>
    <property type="match status" value="1"/>
</dbReference>
<dbReference type="KEGG" id="pej:FYC62_14325"/>
<evidence type="ECO:0000313" key="1">
    <source>
        <dbReference type="EMBL" id="QEK52706.1"/>
    </source>
</evidence>
<evidence type="ECO:0000313" key="2">
    <source>
        <dbReference type="Proteomes" id="UP000323653"/>
    </source>
</evidence>